<dbReference type="PANTHER" id="PTHR43080:SF2">
    <property type="entry name" value="CBS DOMAIN-CONTAINING PROTEIN"/>
    <property type="match status" value="1"/>
</dbReference>
<dbReference type="PROSITE" id="PS51371">
    <property type="entry name" value="CBS"/>
    <property type="match status" value="2"/>
</dbReference>
<sequence>MLVSEIMSRGVVSLSPDDTVESAARLLAHHGVGALPVCAEDGRVRGMVTDRDITVRGVAAELPAGTPVRSLMSRPVYTVEAHADVREAALMMAEKQVRRLPVMQNGRLCGMISLGDVAKSHAYDMEASQALGEISLPARDY</sequence>
<dbReference type="InterPro" id="IPR051257">
    <property type="entry name" value="Diverse_CBS-Domain"/>
</dbReference>
<name>A0A9D1ITF5_9CLOT</name>
<dbReference type="EMBL" id="DVMR01000038">
    <property type="protein sequence ID" value="HIU43565.1"/>
    <property type="molecule type" value="Genomic_DNA"/>
</dbReference>
<evidence type="ECO:0000313" key="5">
    <source>
        <dbReference type="Proteomes" id="UP000824073"/>
    </source>
</evidence>
<evidence type="ECO:0000256" key="1">
    <source>
        <dbReference type="ARBA" id="ARBA00023122"/>
    </source>
</evidence>
<dbReference type="SUPFAM" id="SSF54631">
    <property type="entry name" value="CBS-domain pair"/>
    <property type="match status" value="1"/>
</dbReference>
<feature type="domain" description="CBS" evidence="3">
    <location>
        <begin position="72"/>
        <end position="128"/>
    </location>
</feature>
<organism evidence="4 5">
    <name type="scientific">Candidatus Ventrousia excrementavium</name>
    <dbReference type="NCBI Taxonomy" id="2840961"/>
    <lineage>
        <taxon>Bacteria</taxon>
        <taxon>Bacillati</taxon>
        <taxon>Bacillota</taxon>
        <taxon>Clostridia</taxon>
        <taxon>Eubacteriales</taxon>
        <taxon>Clostridiaceae</taxon>
        <taxon>Clostridiaceae incertae sedis</taxon>
        <taxon>Candidatus Ventrousia</taxon>
    </lineage>
</organism>
<dbReference type="AlphaFoldDB" id="A0A9D1ITF5"/>
<dbReference type="InterPro" id="IPR046342">
    <property type="entry name" value="CBS_dom_sf"/>
</dbReference>
<accession>A0A9D1ITF5</accession>
<feature type="domain" description="CBS" evidence="3">
    <location>
        <begin position="7"/>
        <end position="64"/>
    </location>
</feature>
<evidence type="ECO:0000259" key="3">
    <source>
        <dbReference type="PROSITE" id="PS51371"/>
    </source>
</evidence>
<dbReference type="Proteomes" id="UP000824073">
    <property type="component" value="Unassembled WGS sequence"/>
</dbReference>
<keyword evidence="1 2" id="KW-0129">CBS domain</keyword>
<proteinExistence type="predicted"/>
<dbReference type="Pfam" id="PF00571">
    <property type="entry name" value="CBS"/>
    <property type="match status" value="2"/>
</dbReference>
<dbReference type="Gene3D" id="3.10.580.10">
    <property type="entry name" value="CBS-domain"/>
    <property type="match status" value="1"/>
</dbReference>
<dbReference type="PANTHER" id="PTHR43080">
    <property type="entry name" value="CBS DOMAIN-CONTAINING PROTEIN CBSX3, MITOCHONDRIAL"/>
    <property type="match status" value="1"/>
</dbReference>
<dbReference type="CDD" id="cd04622">
    <property type="entry name" value="CBS_pair_HRP1_like"/>
    <property type="match status" value="1"/>
</dbReference>
<dbReference type="InterPro" id="IPR000644">
    <property type="entry name" value="CBS_dom"/>
</dbReference>
<evidence type="ECO:0000313" key="4">
    <source>
        <dbReference type="EMBL" id="HIU43565.1"/>
    </source>
</evidence>
<reference evidence="4" key="2">
    <citation type="journal article" date="2021" name="PeerJ">
        <title>Extensive microbial diversity within the chicken gut microbiome revealed by metagenomics and culture.</title>
        <authorList>
            <person name="Gilroy R."/>
            <person name="Ravi A."/>
            <person name="Getino M."/>
            <person name="Pursley I."/>
            <person name="Horton D.L."/>
            <person name="Alikhan N.F."/>
            <person name="Baker D."/>
            <person name="Gharbi K."/>
            <person name="Hall N."/>
            <person name="Watson M."/>
            <person name="Adriaenssens E.M."/>
            <person name="Foster-Nyarko E."/>
            <person name="Jarju S."/>
            <person name="Secka A."/>
            <person name="Antonio M."/>
            <person name="Oren A."/>
            <person name="Chaudhuri R.R."/>
            <person name="La Ragione R."/>
            <person name="Hildebrand F."/>
            <person name="Pallen M.J."/>
        </authorList>
    </citation>
    <scope>NUCLEOTIDE SEQUENCE</scope>
    <source>
        <strain evidence="4">CHK191-8634</strain>
    </source>
</reference>
<evidence type="ECO:0000256" key="2">
    <source>
        <dbReference type="PROSITE-ProRule" id="PRU00703"/>
    </source>
</evidence>
<protein>
    <submittedName>
        <fullName evidence="4">CBS domain-containing protein</fullName>
    </submittedName>
</protein>
<reference evidence="4" key="1">
    <citation type="submission" date="2020-10" db="EMBL/GenBank/DDBJ databases">
        <authorList>
            <person name="Gilroy R."/>
        </authorList>
    </citation>
    <scope>NUCLEOTIDE SEQUENCE</scope>
    <source>
        <strain evidence="4">CHK191-8634</strain>
    </source>
</reference>
<comment type="caution">
    <text evidence="4">The sequence shown here is derived from an EMBL/GenBank/DDBJ whole genome shotgun (WGS) entry which is preliminary data.</text>
</comment>
<dbReference type="SMART" id="SM00116">
    <property type="entry name" value="CBS"/>
    <property type="match status" value="2"/>
</dbReference>
<gene>
    <name evidence="4" type="ORF">IAB67_04625</name>
</gene>